<comment type="caution">
    <text evidence="3">The sequence shown here is derived from an EMBL/GenBank/DDBJ whole genome shotgun (WGS) entry which is preliminary data.</text>
</comment>
<proteinExistence type="predicted"/>
<evidence type="ECO:0000256" key="2">
    <source>
        <dbReference type="SAM" id="Phobius"/>
    </source>
</evidence>
<evidence type="ECO:0000313" key="4">
    <source>
        <dbReference type="Proteomes" id="UP001209878"/>
    </source>
</evidence>
<name>A0AAD9P4E3_RIDPI</name>
<reference evidence="3" key="1">
    <citation type="journal article" date="2023" name="Mol. Biol. Evol.">
        <title>Third-Generation Sequencing Reveals the Adaptive Role of the Epigenome in Three Deep-Sea Polychaetes.</title>
        <authorList>
            <person name="Perez M."/>
            <person name="Aroh O."/>
            <person name="Sun Y."/>
            <person name="Lan Y."/>
            <person name="Juniper S.K."/>
            <person name="Young C.R."/>
            <person name="Angers B."/>
            <person name="Qian P.Y."/>
        </authorList>
    </citation>
    <scope>NUCLEOTIDE SEQUENCE</scope>
    <source>
        <strain evidence="3">R07B-5</strain>
    </source>
</reference>
<dbReference type="AlphaFoldDB" id="A0AAD9P4E3"/>
<accession>A0AAD9P4E3</accession>
<keyword evidence="2" id="KW-0472">Membrane</keyword>
<dbReference type="Proteomes" id="UP001209878">
    <property type="component" value="Unassembled WGS sequence"/>
</dbReference>
<keyword evidence="2" id="KW-0812">Transmembrane</keyword>
<evidence type="ECO:0000313" key="3">
    <source>
        <dbReference type="EMBL" id="KAK2187930.1"/>
    </source>
</evidence>
<feature type="region of interest" description="Disordered" evidence="1">
    <location>
        <begin position="43"/>
        <end position="67"/>
    </location>
</feature>
<organism evidence="3 4">
    <name type="scientific">Ridgeia piscesae</name>
    <name type="common">Tubeworm</name>
    <dbReference type="NCBI Taxonomy" id="27915"/>
    <lineage>
        <taxon>Eukaryota</taxon>
        <taxon>Metazoa</taxon>
        <taxon>Spiralia</taxon>
        <taxon>Lophotrochozoa</taxon>
        <taxon>Annelida</taxon>
        <taxon>Polychaeta</taxon>
        <taxon>Sedentaria</taxon>
        <taxon>Canalipalpata</taxon>
        <taxon>Sabellida</taxon>
        <taxon>Siboglinidae</taxon>
        <taxon>Ridgeia</taxon>
    </lineage>
</organism>
<dbReference type="EMBL" id="JAODUO010000150">
    <property type="protein sequence ID" value="KAK2187930.1"/>
    <property type="molecule type" value="Genomic_DNA"/>
</dbReference>
<evidence type="ECO:0000256" key="1">
    <source>
        <dbReference type="SAM" id="MobiDB-lite"/>
    </source>
</evidence>
<protein>
    <submittedName>
        <fullName evidence="3">Uncharacterized protein</fullName>
    </submittedName>
</protein>
<feature type="transmembrane region" description="Helical" evidence="2">
    <location>
        <begin position="12"/>
        <end position="32"/>
    </location>
</feature>
<keyword evidence="4" id="KW-1185">Reference proteome</keyword>
<keyword evidence="2" id="KW-1133">Transmembrane helix</keyword>
<feature type="compositionally biased region" description="Acidic residues" evidence="1">
    <location>
        <begin position="51"/>
        <end position="60"/>
    </location>
</feature>
<sequence>MTTEPPPFVFKSILPHVVLAIVLVVLLVTHFVHHHFNYTLRKHHRPSAVVEDADDVDDEADPKGSKTSKMVMVVSPMKTRSDKPVASGSESVNDKALYSSRIEVMAYAAPLHRNVTEERPEDDDTSVTDTEEVITATKRHSGQNGKLSTQSVQSGWIFRPHFRFSFAVDSFVKNGLGWVRGHSPSKTGIVSVICVCYAVQGSQSVADRQTALDDAELITPVGSTNALNVFDQMPEPTSKLGRLAEVKSRLKPAPVIQINERHTVL</sequence>
<gene>
    <name evidence="3" type="ORF">NP493_150g04026</name>
</gene>